<protein>
    <submittedName>
        <fullName evidence="1">Uncharacterized protein</fullName>
    </submittedName>
</protein>
<reference evidence="1 2" key="1">
    <citation type="journal article" date="2017" name="G3 (Bethesda)">
        <title>The Physical Genome Mapping of Anopheles albimanus Corrected Scaffold Misassemblies and Identified Interarm Rearrangements in Genus Anopheles.</title>
        <authorList>
            <person name="Artemov G.N."/>
            <person name="Peery A.N."/>
            <person name="Jiang X."/>
            <person name="Tu Z."/>
            <person name="Stegniy V.N."/>
            <person name="Sharakhova M.V."/>
            <person name="Sharakhov I.V."/>
        </authorList>
    </citation>
    <scope>NUCLEOTIDE SEQUENCE [LARGE SCALE GENOMIC DNA]</scope>
    <source>
        <strain evidence="1 2">ALBI9_A</strain>
    </source>
</reference>
<sequence length="63" mass="7232">MNNSDASQANTTIVAQHFWQWIGTFLSPICSRFTSKTPNIWTTKSLVNLFAENRRCHCLPTFV</sequence>
<accession>A0A182FZG4</accession>
<evidence type="ECO:0000313" key="2">
    <source>
        <dbReference type="Proteomes" id="UP000069272"/>
    </source>
</evidence>
<dbReference type="Proteomes" id="UP000069272">
    <property type="component" value="Chromosome 3R"/>
</dbReference>
<evidence type="ECO:0000313" key="1">
    <source>
        <dbReference type="EnsemblMetazoa" id="AALB014979-PA"/>
    </source>
</evidence>
<dbReference type="VEuPathDB" id="VectorBase:AALB014979"/>
<proteinExistence type="predicted"/>
<dbReference type="EnsemblMetazoa" id="AALB014979-RA">
    <property type="protein sequence ID" value="AALB014979-PA"/>
    <property type="gene ID" value="AALB014979"/>
</dbReference>
<dbReference type="AlphaFoldDB" id="A0A182FZG4"/>
<reference evidence="1" key="2">
    <citation type="submission" date="2022-08" db="UniProtKB">
        <authorList>
            <consortium name="EnsemblMetazoa"/>
        </authorList>
    </citation>
    <scope>IDENTIFICATION</scope>
    <source>
        <strain evidence="1">STECLA/ALBI9_A</strain>
    </source>
</reference>
<organism evidence="1 2">
    <name type="scientific">Anopheles albimanus</name>
    <name type="common">New world malaria mosquito</name>
    <dbReference type="NCBI Taxonomy" id="7167"/>
    <lineage>
        <taxon>Eukaryota</taxon>
        <taxon>Metazoa</taxon>
        <taxon>Ecdysozoa</taxon>
        <taxon>Arthropoda</taxon>
        <taxon>Hexapoda</taxon>
        <taxon>Insecta</taxon>
        <taxon>Pterygota</taxon>
        <taxon>Neoptera</taxon>
        <taxon>Endopterygota</taxon>
        <taxon>Diptera</taxon>
        <taxon>Nematocera</taxon>
        <taxon>Culicoidea</taxon>
        <taxon>Culicidae</taxon>
        <taxon>Anophelinae</taxon>
        <taxon>Anopheles</taxon>
    </lineage>
</organism>
<keyword evidence="2" id="KW-1185">Reference proteome</keyword>
<name>A0A182FZG4_ANOAL</name>